<feature type="region of interest" description="Disordered" evidence="1">
    <location>
        <begin position="1"/>
        <end position="34"/>
    </location>
</feature>
<dbReference type="EMBL" id="CP033230">
    <property type="protein sequence ID" value="AYO79249.1"/>
    <property type="molecule type" value="Genomic_DNA"/>
</dbReference>
<name>A0A3G2V3G8_SPHYA</name>
<evidence type="ECO:0000313" key="4">
    <source>
        <dbReference type="Proteomes" id="UP000280708"/>
    </source>
</evidence>
<accession>A0A3G2V3G8</accession>
<dbReference type="InterPro" id="IPR005094">
    <property type="entry name" value="Endonuclease_MobA/VirD2"/>
</dbReference>
<sequence>MALDDAPFEPRLGRSRRDSAGSRGAGKVRTGKALGTDARAKLLRQIARRGGNPRTLGKGAVKKNNSRFNARGRGAGIGAAAPRTSGWSFDRGRGMHVRPRRVSVKARVVKLGGKLQAATSHVRYLQRDGVSREGEPGRFYTTFADDADGKAFVERSTLDRHQFRVIVSPEDGPAFDTLRDFTRDLMARMEEDLGTTLDWVAVDHFDTGHPHSHILIRGITEQGRILNIAGDYIAHGIRHRASQIMTQALGMQSELEVRQQLEQEVDAERLTRLDRMLIGKARDQVVDLREPAGRNSLDPDHQQLLVARARTLERMELAQRSGPLRWTLSPTMETTLHDMGMRGDIIRLMHREMTRARDGEALEVNQYLVHDSSVPGKALPQPVIGKVIAAGSADDHHERRYLILDGVDGKSHYVDIGTSSEKTPLGATIRLSPQVAEAKASDRTIAAIAREYGGRYSAQIHQDHDSHASTDYVEAHVRRLEALRRATGKPERGADGIWTIGADHVERASAYERGRQQAQPVRIELLSSSPMNDLARVNAATWLDRELVAEEPTRIGVTGHGKEVRAALALRRQWLVEEQLATLEGDQLVCRRNLLRLLAQRDVRAAGEALTKEVALPFAEAGTGERIEGTIRRRVDLRSGSFALVERALNFTLVPWREGLERRIGSSVSGLMRENGGISWTPGRSRSGPQIE</sequence>
<proteinExistence type="predicted"/>
<dbReference type="Pfam" id="PF03432">
    <property type="entry name" value="Relaxase"/>
    <property type="match status" value="1"/>
</dbReference>
<feature type="compositionally biased region" description="Basic and acidic residues" evidence="1">
    <location>
        <begin position="11"/>
        <end position="20"/>
    </location>
</feature>
<dbReference type="InterPro" id="IPR021795">
    <property type="entry name" value="DUF3363"/>
</dbReference>
<evidence type="ECO:0000256" key="1">
    <source>
        <dbReference type="SAM" id="MobiDB-lite"/>
    </source>
</evidence>
<organism evidence="3 4">
    <name type="scientific">Sphingobium yanoikuyae</name>
    <name type="common">Sphingomonas yanoikuyae</name>
    <dbReference type="NCBI Taxonomy" id="13690"/>
    <lineage>
        <taxon>Bacteria</taxon>
        <taxon>Pseudomonadati</taxon>
        <taxon>Pseudomonadota</taxon>
        <taxon>Alphaproteobacteria</taxon>
        <taxon>Sphingomonadales</taxon>
        <taxon>Sphingomonadaceae</taxon>
        <taxon>Sphingobium</taxon>
    </lineage>
</organism>
<dbReference type="Pfam" id="PF11843">
    <property type="entry name" value="DUF3363"/>
    <property type="match status" value="1"/>
</dbReference>
<protein>
    <submittedName>
        <fullName evidence="3">DUF3363 domain-containing protein</fullName>
    </submittedName>
</protein>
<evidence type="ECO:0000259" key="2">
    <source>
        <dbReference type="Pfam" id="PF03432"/>
    </source>
</evidence>
<evidence type="ECO:0000313" key="3">
    <source>
        <dbReference type="EMBL" id="AYO79249.1"/>
    </source>
</evidence>
<dbReference type="Proteomes" id="UP000280708">
    <property type="component" value="Chromosome"/>
</dbReference>
<dbReference type="RefSeq" id="WP_081215302.1">
    <property type="nucleotide sequence ID" value="NZ_CP033230.1"/>
</dbReference>
<dbReference type="AlphaFoldDB" id="A0A3G2V3G8"/>
<gene>
    <name evidence="3" type="ORF">EBF16_21605</name>
</gene>
<reference evidence="3 4" key="1">
    <citation type="submission" date="2018-10" db="EMBL/GenBank/DDBJ databases">
        <title>Characterization and genome analysis of a novel bacterium Sphingobium yanoikuyae SJTF8 capable of degrading PAHs.</title>
        <authorList>
            <person name="Yin C."/>
            <person name="Xiong W."/>
            <person name="Liang R."/>
        </authorList>
    </citation>
    <scope>NUCLEOTIDE SEQUENCE [LARGE SCALE GENOMIC DNA]</scope>
    <source>
        <strain evidence="3 4">SJTF8</strain>
    </source>
</reference>
<feature type="domain" description="MobA/VirD2-like nuclease" evidence="2">
    <location>
        <begin position="164"/>
        <end position="231"/>
    </location>
</feature>